<evidence type="ECO:0000313" key="2">
    <source>
        <dbReference type="Proteomes" id="UP000035642"/>
    </source>
</evidence>
<organism evidence="2 3">
    <name type="scientific">Angiostrongylus cantonensis</name>
    <name type="common">Rat lungworm</name>
    <dbReference type="NCBI Taxonomy" id="6313"/>
    <lineage>
        <taxon>Eukaryota</taxon>
        <taxon>Metazoa</taxon>
        <taxon>Ecdysozoa</taxon>
        <taxon>Nematoda</taxon>
        <taxon>Chromadorea</taxon>
        <taxon>Rhabditida</taxon>
        <taxon>Rhabditina</taxon>
        <taxon>Rhabditomorpha</taxon>
        <taxon>Strongyloidea</taxon>
        <taxon>Metastrongylidae</taxon>
        <taxon>Angiostrongylus</taxon>
    </lineage>
</organism>
<reference evidence="3" key="2">
    <citation type="submission" date="2016-04" db="UniProtKB">
        <authorList>
            <consortium name="WormBaseParasite"/>
        </authorList>
    </citation>
    <scope>IDENTIFICATION</scope>
</reference>
<keyword evidence="1" id="KW-1133">Transmembrane helix</keyword>
<accession>A0A158P6M1</accession>
<sequence length="277" mass="30791">MHCYLDDLRESELETALEALSNYDYSNEEEELMAHFHSNARNALQFDESIVVVSFGQQVIVLVTLYIMLSVILVTFYPERKSLENTEAVQTKLNEEAELLTALSYIVAQTALSEMSTYSQYSLPPSETNVEIEHDIIAEASPLSTALSGSVSWYSIPSSETEIEIPPTLYLGGIRVADSLDCLHRLPYAELRPVENFDNPNVRLICTGNMSSEKDSDDDNYEYSYYSDGPSETKVTMSNMDATSENDAFLKASLAKVGDPQLTVVTMWISVAALSGI</sequence>
<evidence type="ECO:0000313" key="3">
    <source>
        <dbReference type="WBParaSite" id="ACAC_0000125301-mRNA-1"/>
    </source>
</evidence>
<reference evidence="2" key="1">
    <citation type="submission" date="2012-09" db="EMBL/GenBank/DDBJ databases">
        <authorList>
            <person name="Martin A.A."/>
        </authorList>
    </citation>
    <scope>NUCLEOTIDE SEQUENCE</scope>
</reference>
<protein>
    <submittedName>
        <fullName evidence="3">Transmembrane protein</fullName>
    </submittedName>
</protein>
<dbReference type="Proteomes" id="UP000035642">
    <property type="component" value="Unassembled WGS sequence"/>
</dbReference>
<evidence type="ECO:0000256" key="1">
    <source>
        <dbReference type="SAM" id="Phobius"/>
    </source>
</evidence>
<dbReference type="AlphaFoldDB" id="A0A158P6M1"/>
<proteinExistence type="predicted"/>
<dbReference type="WBParaSite" id="ACAC_0000125301-mRNA-1">
    <property type="protein sequence ID" value="ACAC_0000125301-mRNA-1"/>
    <property type="gene ID" value="ACAC_0000125301"/>
</dbReference>
<keyword evidence="1" id="KW-0812">Transmembrane</keyword>
<keyword evidence="2" id="KW-1185">Reference proteome</keyword>
<feature type="transmembrane region" description="Helical" evidence="1">
    <location>
        <begin position="55"/>
        <end position="77"/>
    </location>
</feature>
<keyword evidence="1" id="KW-0472">Membrane</keyword>
<name>A0A158P6M1_ANGCA</name>